<keyword evidence="1" id="KW-0812">Transmembrane</keyword>
<dbReference type="EMBL" id="JAOBYN010000036">
    <property type="protein sequence ID" value="MDH1057286.1"/>
    <property type="molecule type" value="Genomic_DNA"/>
</dbReference>
<dbReference type="AlphaFoldDB" id="A0AA42SW81"/>
<keyword evidence="1" id="KW-0472">Membrane</keyword>
<feature type="non-terminal residue" evidence="2">
    <location>
        <position position="1"/>
    </location>
</feature>
<evidence type="ECO:0000256" key="1">
    <source>
        <dbReference type="SAM" id="Phobius"/>
    </source>
</evidence>
<evidence type="ECO:0000313" key="3">
    <source>
        <dbReference type="Proteomes" id="UP001158730"/>
    </source>
</evidence>
<evidence type="ECO:0000313" key="2">
    <source>
        <dbReference type="EMBL" id="MDH1057286.1"/>
    </source>
</evidence>
<reference evidence="2" key="1">
    <citation type="submission" date="2022-09" db="EMBL/GenBank/DDBJ databases">
        <title>Intensive care unit water sources are persistently colonized with multi-drug resistant bacteria and are the site of extensive horizontal gene transfer of antibiotic resistance genes.</title>
        <authorList>
            <person name="Diorio-Toth L."/>
        </authorList>
    </citation>
    <scope>NUCLEOTIDE SEQUENCE</scope>
    <source>
        <strain evidence="2">GD03990</strain>
    </source>
</reference>
<gene>
    <name evidence="2" type="ORF">N5C05_21335</name>
</gene>
<name>A0AA42SW81_AQUAC</name>
<accession>A0AA42SW81</accession>
<feature type="transmembrane region" description="Helical" evidence="1">
    <location>
        <begin position="12"/>
        <end position="32"/>
    </location>
</feature>
<protein>
    <submittedName>
        <fullName evidence="2">Uncharacterized protein</fullName>
    </submittedName>
</protein>
<proteinExistence type="predicted"/>
<feature type="transmembrane region" description="Helical" evidence="1">
    <location>
        <begin position="44"/>
        <end position="60"/>
    </location>
</feature>
<keyword evidence="1" id="KW-1133">Transmembrane helix</keyword>
<organism evidence="2 3">
    <name type="scientific">Aquipseudomonas alcaligenes</name>
    <name type="common">Pseudomonas alcaligenes</name>
    <dbReference type="NCBI Taxonomy" id="43263"/>
    <lineage>
        <taxon>Bacteria</taxon>
        <taxon>Pseudomonadati</taxon>
        <taxon>Pseudomonadota</taxon>
        <taxon>Gammaproteobacteria</taxon>
        <taxon>Pseudomonadales</taxon>
        <taxon>Pseudomonadaceae</taxon>
        <taxon>Aquipseudomonas</taxon>
    </lineage>
</organism>
<sequence>APVGKSPTSYCLAIAVTIPQLLLIPATLLTALTMPWQSLKQLRFGFGLVVIPTLLLLTRLY</sequence>
<dbReference type="Proteomes" id="UP001158730">
    <property type="component" value="Unassembled WGS sequence"/>
</dbReference>
<comment type="caution">
    <text evidence="2">The sequence shown here is derived from an EMBL/GenBank/DDBJ whole genome shotgun (WGS) entry which is preliminary data.</text>
</comment>